<keyword evidence="11" id="KW-0460">Magnesium</keyword>
<dbReference type="InterPro" id="IPR006674">
    <property type="entry name" value="HD_domain"/>
</dbReference>
<dbReference type="GO" id="GO:0009159">
    <property type="term" value="P:deoxyribonucleoside monophosphate catabolic process"/>
    <property type="evidence" value="ECO:0007669"/>
    <property type="project" value="UniProtKB-ARBA"/>
</dbReference>
<dbReference type="GO" id="GO:0005737">
    <property type="term" value="C:cytoplasm"/>
    <property type="evidence" value="ECO:0007669"/>
    <property type="project" value="TreeGrafter"/>
</dbReference>
<dbReference type="Pfam" id="PF13023">
    <property type="entry name" value="HD_3"/>
    <property type="match status" value="1"/>
</dbReference>
<dbReference type="AlphaFoldDB" id="A0A2A9NER8"/>
<comment type="function">
    <text evidence="5">Catalyzes the dephosphorylation of the nucleoside 5'-monophosphates deoxyadenosine monophosphate (dAMP), deoxycytidine monophosphate (dCMP), deoxyguanosine monophosphate (dGMP) and deoxythymidine monophosphate (dTMP).</text>
</comment>
<evidence type="ECO:0000256" key="10">
    <source>
        <dbReference type="ARBA" id="ARBA00022801"/>
    </source>
</evidence>
<evidence type="ECO:0000313" key="14">
    <source>
        <dbReference type="EMBL" id="PFH46210.1"/>
    </source>
</evidence>
<dbReference type="OrthoDB" id="10254258at2759"/>
<dbReference type="Gene3D" id="1.10.3210.10">
    <property type="entry name" value="Hypothetical protein af1432"/>
    <property type="match status" value="1"/>
</dbReference>
<organism evidence="14 15">
    <name type="scientific">Amanita thiersii Skay4041</name>
    <dbReference type="NCBI Taxonomy" id="703135"/>
    <lineage>
        <taxon>Eukaryota</taxon>
        <taxon>Fungi</taxon>
        <taxon>Dikarya</taxon>
        <taxon>Basidiomycota</taxon>
        <taxon>Agaricomycotina</taxon>
        <taxon>Agaricomycetes</taxon>
        <taxon>Agaricomycetidae</taxon>
        <taxon>Agaricales</taxon>
        <taxon>Pluteineae</taxon>
        <taxon>Amanitaceae</taxon>
        <taxon>Amanita</taxon>
    </lineage>
</organism>
<reference evidence="14 15" key="1">
    <citation type="submission" date="2014-02" db="EMBL/GenBank/DDBJ databases">
        <title>Transposable element dynamics among asymbiotic and ectomycorrhizal Amanita fungi.</title>
        <authorList>
            <consortium name="DOE Joint Genome Institute"/>
            <person name="Hess J."/>
            <person name="Skrede I."/>
            <person name="Wolfe B."/>
            <person name="LaButti K."/>
            <person name="Ohm R.A."/>
            <person name="Grigoriev I.V."/>
            <person name="Pringle A."/>
        </authorList>
    </citation>
    <scope>NUCLEOTIDE SEQUENCE [LARGE SCALE GENOMIC DNA]</scope>
    <source>
        <strain evidence="14 15">SKay4041</strain>
    </source>
</reference>
<keyword evidence="15" id="KW-1185">Reference proteome</keyword>
<dbReference type="SUPFAM" id="SSF109604">
    <property type="entry name" value="HD-domain/PDEase-like"/>
    <property type="match status" value="1"/>
</dbReference>
<dbReference type="InterPro" id="IPR039356">
    <property type="entry name" value="YfbR/HDDC2"/>
</dbReference>
<comment type="subunit">
    <text evidence="7">Homodimer.</text>
</comment>
<dbReference type="Proteomes" id="UP000242287">
    <property type="component" value="Unassembled WGS sequence"/>
</dbReference>
<comment type="catalytic activity">
    <reaction evidence="1">
        <text>a 2'-deoxyribonucleoside 5'-phosphate + H2O = a 2'-deoxyribonucleoside + phosphate</text>
        <dbReference type="Rhea" id="RHEA:36167"/>
        <dbReference type="ChEBI" id="CHEBI:15377"/>
        <dbReference type="ChEBI" id="CHEBI:18274"/>
        <dbReference type="ChEBI" id="CHEBI:43474"/>
        <dbReference type="ChEBI" id="CHEBI:65317"/>
        <dbReference type="EC" id="3.1.3.89"/>
    </reaction>
</comment>
<evidence type="ECO:0000256" key="7">
    <source>
        <dbReference type="ARBA" id="ARBA00011738"/>
    </source>
</evidence>
<proteinExistence type="inferred from homology"/>
<dbReference type="EC" id="3.1.3.89" evidence="8"/>
<evidence type="ECO:0000256" key="9">
    <source>
        <dbReference type="ARBA" id="ARBA00022723"/>
    </source>
</evidence>
<evidence type="ECO:0000256" key="5">
    <source>
        <dbReference type="ARBA" id="ARBA00004074"/>
    </source>
</evidence>
<comment type="cofactor">
    <cofactor evidence="2">
        <name>Mn(2+)</name>
        <dbReference type="ChEBI" id="CHEBI:29035"/>
    </cofactor>
</comment>
<dbReference type="PANTHER" id="PTHR11845:SF13">
    <property type="entry name" value="5'-DEOXYNUCLEOTIDASE HDDC2"/>
    <property type="match status" value="1"/>
</dbReference>
<evidence type="ECO:0000256" key="12">
    <source>
        <dbReference type="ARBA" id="ARBA00023285"/>
    </source>
</evidence>
<evidence type="ECO:0000256" key="1">
    <source>
        <dbReference type="ARBA" id="ARBA00001638"/>
    </source>
</evidence>
<evidence type="ECO:0000256" key="11">
    <source>
        <dbReference type="ARBA" id="ARBA00022842"/>
    </source>
</evidence>
<evidence type="ECO:0000256" key="4">
    <source>
        <dbReference type="ARBA" id="ARBA00001946"/>
    </source>
</evidence>
<keyword evidence="9" id="KW-0479">Metal-binding</keyword>
<dbReference type="STRING" id="703135.A0A2A9NER8"/>
<dbReference type="PANTHER" id="PTHR11845">
    <property type="entry name" value="5'-DEOXYNUCLEOTIDASE HDDC2"/>
    <property type="match status" value="1"/>
</dbReference>
<sequence length="221" mass="25359">MADSKSVNVFPSKRTFPPLYSPTGEESIDRLAFFHVLERLKTQKRTGWVDHNIPNSERLAFISDHMYRMAMLAMCSSVPNLDIPKCVMMCIVHDLAEAQVGDITPHEGLTKEEKLKLETEAMRNFVHDMLHSSPAAQRIYALWKEYEDGQTSEAKFVKDLDRFEMASQGKTFEYEERHGVNLQGFFDSSLPWIQHPEVSSWGESLELERQQLNSTNSTANT</sequence>
<comment type="cofactor">
    <cofactor evidence="3">
        <name>Co(2+)</name>
        <dbReference type="ChEBI" id="CHEBI:48828"/>
    </cofactor>
</comment>
<gene>
    <name evidence="14" type="ORF">AMATHDRAFT_77776</name>
</gene>
<dbReference type="GO" id="GO:0002953">
    <property type="term" value="F:5'-deoxynucleotidase activity"/>
    <property type="evidence" value="ECO:0007669"/>
    <property type="project" value="UniProtKB-EC"/>
</dbReference>
<comment type="similarity">
    <text evidence="6">Belongs to the HDDC2 family.</text>
</comment>
<evidence type="ECO:0000256" key="2">
    <source>
        <dbReference type="ARBA" id="ARBA00001936"/>
    </source>
</evidence>
<protein>
    <recommendedName>
        <fullName evidence="8">5'-deoxynucleotidase</fullName>
        <ecNumber evidence="8">3.1.3.89</ecNumber>
    </recommendedName>
</protein>
<dbReference type="FunFam" id="1.10.3210.10:FF:000011">
    <property type="entry name" value="HD domain-containing protein 2"/>
    <property type="match status" value="1"/>
</dbReference>
<evidence type="ECO:0000256" key="6">
    <source>
        <dbReference type="ARBA" id="ARBA00009999"/>
    </source>
</evidence>
<accession>A0A2A9NER8</accession>
<evidence type="ECO:0000256" key="8">
    <source>
        <dbReference type="ARBA" id="ARBA00012964"/>
    </source>
</evidence>
<feature type="domain" description="HD" evidence="13">
    <location>
        <begin position="37"/>
        <end position="187"/>
    </location>
</feature>
<comment type="cofactor">
    <cofactor evidence="4">
        <name>Mg(2+)</name>
        <dbReference type="ChEBI" id="CHEBI:18420"/>
    </cofactor>
</comment>
<evidence type="ECO:0000256" key="3">
    <source>
        <dbReference type="ARBA" id="ARBA00001941"/>
    </source>
</evidence>
<keyword evidence="12" id="KW-0170">Cobalt</keyword>
<name>A0A2A9NER8_9AGAR</name>
<evidence type="ECO:0000259" key="13">
    <source>
        <dbReference type="Pfam" id="PF13023"/>
    </source>
</evidence>
<dbReference type="EMBL" id="KZ302222">
    <property type="protein sequence ID" value="PFH46210.1"/>
    <property type="molecule type" value="Genomic_DNA"/>
</dbReference>
<dbReference type="GO" id="GO:0046872">
    <property type="term" value="F:metal ion binding"/>
    <property type="evidence" value="ECO:0007669"/>
    <property type="project" value="UniProtKB-KW"/>
</dbReference>
<keyword evidence="10" id="KW-0378">Hydrolase</keyword>
<evidence type="ECO:0000313" key="15">
    <source>
        <dbReference type="Proteomes" id="UP000242287"/>
    </source>
</evidence>